<evidence type="ECO:0000313" key="2">
    <source>
        <dbReference type="Proteomes" id="UP001165366"/>
    </source>
</evidence>
<dbReference type="Gene3D" id="3.30.70.120">
    <property type="match status" value="1"/>
</dbReference>
<dbReference type="InterPro" id="IPR002187">
    <property type="entry name" value="N-reg_PII"/>
</dbReference>
<dbReference type="InterPro" id="IPR015867">
    <property type="entry name" value="N-reg_PII/ATP_PRibTrfase_C"/>
</dbReference>
<dbReference type="EMBL" id="JAKLWS010000042">
    <property type="protein sequence ID" value="MCG2590756.1"/>
    <property type="molecule type" value="Genomic_DNA"/>
</dbReference>
<proteinExistence type="predicted"/>
<dbReference type="Proteomes" id="UP001165366">
    <property type="component" value="Unassembled WGS sequence"/>
</dbReference>
<evidence type="ECO:0008006" key="3">
    <source>
        <dbReference type="Google" id="ProtNLM"/>
    </source>
</evidence>
<dbReference type="SUPFAM" id="SSF54913">
    <property type="entry name" value="GlnB-like"/>
    <property type="match status" value="1"/>
</dbReference>
<name>A0ABS9KIT1_9BACT</name>
<reference evidence="1" key="1">
    <citation type="submission" date="2022-01" db="EMBL/GenBank/DDBJ databases">
        <authorList>
            <person name="Wang Y."/>
        </authorList>
    </citation>
    <scope>NUCLEOTIDE SEQUENCE</scope>
    <source>
        <strain evidence="1">WB101</strain>
    </source>
</reference>
<keyword evidence="2" id="KW-1185">Reference proteome</keyword>
<protein>
    <recommendedName>
        <fullName evidence="3">P-II family nitrogen regulator</fullName>
    </recommendedName>
</protein>
<dbReference type="Pfam" id="PF00543">
    <property type="entry name" value="P-II"/>
    <property type="match status" value="1"/>
</dbReference>
<dbReference type="RefSeq" id="WP_237856224.1">
    <property type="nucleotide sequence ID" value="NZ_JAKLWS010000042.1"/>
</dbReference>
<organism evidence="1 2">
    <name type="scientific">Rhodohalobacter sulfatireducens</name>
    <dbReference type="NCBI Taxonomy" id="2911366"/>
    <lineage>
        <taxon>Bacteria</taxon>
        <taxon>Pseudomonadati</taxon>
        <taxon>Balneolota</taxon>
        <taxon>Balneolia</taxon>
        <taxon>Balneolales</taxon>
        <taxon>Balneolaceae</taxon>
        <taxon>Rhodohalobacter</taxon>
    </lineage>
</organism>
<accession>A0ABS9KIT1</accession>
<dbReference type="InterPro" id="IPR011322">
    <property type="entry name" value="N-reg_PII-like_a/b"/>
</dbReference>
<reference evidence="1" key="2">
    <citation type="submission" date="2024-05" db="EMBL/GenBank/DDBJ databases">
        <title>Rhodohalobacter halophilus gen. nov., sp. nov., a moderately halophilic member of the family Balneolaceae.</title>
        <authorList>
            <person name="Xia J."/>
        </authorList>
    </citation>
    <scope>NUCLEOTIDE SEQUENCE</scope>
    <source>
        <strain evidence="1">WB101</strain>
    </source>
</reference>
<evidence type="ECO:0000313" key="1">
    <source>
        <dbReference type="EMBL" id="MCG2590756.1"/>
    </source>
</evidence>
<sequence>MTFHKAKKAVIIAEKILTPKILDIIESSGARGYTVVPAGGKGAHHQHYTSERASVVDDFSTVRIEVIVKNKSIAEEIGSKIVEECFNKYSGIVYLEDVEVIRAEKFNGE</sequence>
<gene>
    <name evidence="1" type="ORF">L6773_19435</name>
</gene>
<comment type="caution">
    <text evidence="1">The sequence shown here is derived from an EMBL/GenBank/DDBJ whole genome shotgun (WGS) entry which is preliminary data.</text>
</comment>